<evidence type="ECO:0000256" key="2">
    <source>
        <dbReference type="ARBA" id="ARBA00022679"/>
    </source>
</evidence>
<evidence type="ECO:0000256" key="3">
    <source>
        <dbReference type="ARBA" id="ARBA00022741"/>
    </source>
</evidence>
<dbReference type="InterPro" id="IPR011611">
    <property type="entry name" value="PfkB_dom"/>
</dbReference>
<name>A0A7S8HB92_9HYPH</name>
<dbReference type="Proteomes" id="UP000593594">
    <property type="component" value="Chromosome"/>
</dbReference>
<dbReference type="Gene3D" id="3.40.1190.20">
    <property type="match status" value="1"/>
</dbReference>
<dbReference type="InterPro" id="IPR017583">
    <property type="entry name" value="Tagatose/fructose_Pkinase"/>
</dbReference>
<keyword evidence="4 8" id="KW-0418">Kinase</keyword>
<protein>
    <recommendedName>
        <fullName evidence="6">Phosphofructokinase</fullName>
    </recommendedName>
</protein>
<keyword evidence="3" id="KW-0547">Nucleotide-binding</keyword>
<sequence>MTASDSGTVLAVALNPAIDMSSETETVHPTRKIRTSGERYDPGGGGINVARVAAELGGRPEALFLAGGATGALLEDLLDGAGIACHPVPIAGSTRISFTVHERATDLEYRFVPEGPTVTPAEIEPCLDVLRAGRHGYVAASGSMPRGAPADTLARMARIVAARGGRFVLDTSGEALRATLEHARVFLVKPSRGELEALVGHELDERGIREAATDLVRRGAAEFVAVSLGAEGALLADGRHVLRMPALHVPVRSAVGAGDSFVGAMVFALAEGKSPEDAFCLGMAAGAAAVLTPGTELCRRADVLRLHEELCSTCPRHRIGMEV</sequence>
<dbReference type="NCBIfam" id="TIGR03168">
    <property type="entry name" value="1-PFK"/>
    <property type="match status" value="1"/>
</dbReference>
<organism evidence="8 9">
    <name type="scientific">Kaustia mangrovi</name>
    <dbReference type="NCBI Taxonomy" id="2593653"/>
    <lineage>
        <taxon>Bacteria</taxon>
        <taxon>Pseudomonadati</taxon>
        <taxon>Pseudomonadota</taxon>
        <taxon>Alphaproteobacteria</taxon>
        <taxon>Hyphomicrobiales</taxon>
        <taxon>Parvibaculaceae</taxon>
        <taxon>Kaustia</taxon>
    </lineage>
</organism>
<dbReference type="GO" id="GO:0005829">
    <property type="term" value="C:cytosol"/>
    <property type="evidence" value="ECO:0007669"/>
    <property type="project" value="TreeGrafter"/>
</dbReference>
<keyword evidence="5" id="KW-0067">ATP-binding</keyword>
<gene>
    <name evidence="8" type="ORF">HW532_03935</name>
</gene>
<dbReference type="RefSeq" id="WP_213163165.1">
    <property type="nucleotide sequence ID" value="NZ_CP058214.1"/>
</dbReference>
<dbReference type="GO" id="GO:0005524">
    <property type="term" value="F:ATP binding"/>
    <property type="evidence" value="ECO:0007669"/>
    <property type="project" value="UniProtKB-KW"/>
</dbReference>
<keyword evidence="2 6" id="KW-0808">Transferase</keyword>
<evidence type="ECO:0000256" key="4">
    <source>
        <dbReference type="ARBA" id="ARBA00022777"/>
    </source>
</evidence>
<dbReference type="InterPro" id="IPR029056">
    <property type="entry name" value="Ribokinase-like"/>
</dbReference>
<dbReference type="Pfam" id="PF00294">
    <property type="entry name" value="PfkB"/>
    <property type="match status" value="1"/>
</dbReference>
<dbReference type="PIRSF" id="PIRSF000535">
    <property type="entry name" value="1PFK/6PFK/LacC"/>
    <property type="match status" value="1"/>
</dbReference>
<reference evidence="8 9" key="1">
    <citation type="submission" date="2020-06" db="EMBL/GenBank/DDBJ databases">
        <title>Genome sequence of 2 isolates from Red Sea Mangroves.</title>
        <authorList>
            <person name="Sefrji F."/>
            <person name="Michoud G."/>
            <person name="Merlino G."/>
            <person name="Daffonchio D."/>
        </authorList>
    </citation>
    <scope>NUCLEOTIDE SEQUENCE [LARGE SCALE GENOMIC DNA]</scope>
    <source>
        <strain evidence="8 9">R1DC25</strain>
    </source>
</reference>
<feature type="domain" description="Carbohydrate kinase PfkB" evidence="7">
    <location>
        <begin position="18"/>
        <end position="298"/>
    </location>
</feature>
<dbReference type="AlphaFoldDB" id="A0A7S8HB92"/>
<accession>A0A7S8HB92</accession>
<evidence type="ECO:0000256" key="6">
    <source>
        <dbReference type="PIRNR" id="PIRNR000535"/>
    </source>
</evidence>
<dbReference type="GO" id="GO:0003872">
    <property type="term" value="F:6-phosphofructokinase activity"/>
    <property type="evidence" value="ECO:0007669"/>
    <property type="project" value="TreeGrafter"/>
</dbReference>
<dbReference type="PANTHER" id="PTHR46566">
    <property type="entry name" value="1-PHOSPHOFRUCTOKINASE-RELATED"/>
    <property type="match status" value="1"/>
</dbReference>
<dbReference type="EMBL" id="CP058214">
    <property type="protein sequence ID" value="QPC41938.1"/>
    <property type="molecule type" value="Genomic_DNA"/>
</dbReference>
<proteinExistence type="inferred from homology"/>
<dbReference type="KEGG" id="kmn:HW532_03935"/>
<dbReference type="PANTHER" id="PTHR46566:SF2">
    <property type="entry name" value="ATP-DEPENDENT 6-PHOSPHOFRUCTOKINASE ISOZYME 2"/>
    <property type="match status" value="1"/>
</dbReference>
<comment type="similarity">
    <text evidence="1 6">Belongs to the carbohydrate kinase PfkB family.</text>
</comment>
<evidence type="ECO:0000256" key="1">
    <source>
        <dbReference type="ARBA" id="ARBA00010688"/>
    </source>
</evidence>
<evidence type="ECO:0000313" key="8">
    <source>
        <dbReference type="EMBL" id="QPC41938.1"/>
    </source>
</evidence>
<evidence type="ECO:0000259" key="7">
    <source>
        <dbReference type="Pfam" id="PF00294"/>
    </source>
</evidence>
<evidence type="ECO:0000313" key="9">
    <source>
        <dbReference type="Proteomes" id="UP000593594"/>
    </source>
</evidence>
<dbReference type="CDD" id="cd01164">
    <property type="entry name" value="FruK_PfkB_like"/>
    <property type="match status" value="1"/>
</dbReference>
<keyword evidence="9" id="KW-1185">Reference proteome</keyword>
<evidence type="ECO:0000256" key="5">
    <source>
        <dbReference type="ARBA" id="ARBA00022840"/>
    </source>
</evidence>
<dbReference type="SUPFAM" id="SSF53613">
    <property type="entry name" value="Ribokinase-like"/>
    <property type="match status" value="1"/>
</dbReference>